<evidence type="ECO:0000256" key="5">
    <source>
        <dbReference type="HAMAP-Rule" id="MF_00900"/>
    </source>
</evidence>
<evidence type="ECO:0000256" key="1">
    <source>
        <dbReference type="ARBA" id="ARBA00022723"/>
    </source>
</evidence>
<dbReference type="PRINTS" id="PR00326">
    <property type="entry name" value="GTP1OBG"/>
</dbReference>
<keyword evidence="6" id="KW-0175">Coiled coil</keyword>
<comment type="subunit">
    <text evidence="5">Monomer. Associates with the 50S ribosomal subunit.</text>
</comment>
<dbReference type="PANTHER" id="PTHR10229">
    <property type="entry name" value="GTP-BINDING PROTEIN HFLX"/>
    <property type="match status" value="1"/>
</dbReference>
<feature type="coiled-coil region" evidence="6">
    <location>
        <begin position="163"/>
        <end position="190"/>
    </location>
</feature>
<protein>
    <recommendedName>
        <fullName evidence="5">GTPase HflX</fullName>
    </recommendedName>
    <alternativeName>
        <fullName evidence="5">GTP-binding protein HflX</fullName>
    </alternativeName>
</protein>
<proteinExistence type="inferred from homology"/>
<dbReference type="Gene3D" id="3.40.50.300">
    <property type="entry name" value="P-loop containing nucleotide triphosphate hydrolases"/>
    <property type="match status" value="1"/>
</dbReference>
<gene>
    <name evidence="5 8" type="primary">hflX</name>
    <name evidence="8" type="ORF">ACFO4R_05135</name>
</gene>
<keyword evidence="3" id="KW-0460">Magnesium</keyword>
<dbReference type="Gene3D" id="3.40.50.11060">
    <property type="entry name" value="GTPase HflX, N-terminal domain"/>
    <property type="match status" value="1"/>
</dbReference>
<comment type="subcellular location">
    <subcellularLocation>
        <location evidence="5">Cytoplasm</location>
    </subcellularLocation>
    <text evidence="5">May associate with membranes.</text>
</comment>
<dbReference type="PIRSF" id="PIRSF006809">
    <property type="entry name" value="GTP-binding_hflX_prd"/>
    <property type="match status" value="1"/>
</dbReference>
<dbReference type="Pfam" id="PF16360">
    <property type="entry name" value="GTP-bdg_M"/>
    <property type="match status" value="1"/>
</dbReference>
<comment type="similarity">
    <text evidence="5">Belongs to the TRAFAC class OBG-HflX-like GTPase superfamily. HflX GTPase family.</text>
</comment>
<organism evidence="8 9">
    <name type="scientific">Filifactor villosus</name>
    <dbReference type="NCBI Taxonomy" id="29374"/>
    <lineage>
        <taxon>Bacteria</taxon>
        <taxon>Bacillati</taxon>
        <taxon>Bacillota</taxon>
        <taxon>Clostridia</taxon>
        <taxon>Peptostreptococcales</taxon>
        <taxon>Filifactoraceae</taxon>
        <taxon>Filifactor</taxon>
    </lineage>
</organism>
<comment type="function">
    <text evidence="5">GTPase that associates with the 50S ribosomal subunit and may have a role during protein synthesis or ribosome biogenesis.</text>
</comment>
<dbReference type="RefSeq" id="WP_379787972.1">
    <property type="nucleotide sequence ID" value="NZ_JBHSHL010000015.1"/>
</dbReference>
<dbReference type="InterPro" id="IPR027417">
    <property type="entry name" value="P-loop_NTPase"/>
</dbReference>
<comment type="caution">
    <text evidence="8">The sequence shown here is derived from an EMBL/GenBank/DDBJ whole genome shotgun (WGS) entry which is preliminary data.</text>
</comment>
<accession>A0ABV9QJB7</accession>
<dbReference type="InterPro" id="IPR025121">
    <property type="entry name" value="GTPase_HflX_N"/>
</dbReference>
<dbReference type="EMBL" id="JBHSHL010000015">
    <property type="protein sequence ID" value="MFC4804462.1"/>
    <property type="molecule type" value="Genomic_DNA"/>
</dbReference>
<reference evidence="9" key="1">
    <citation type="journal article" date="2019" name="Int. J. Syst. Evol. Microbiol.">
        <title>The Global Catalogue of Microorganisms (GCM) 10K type strain sequencing project: providing services to taxonomists for standard genome sequencing and annotation.</title>
        <authorList>
            <consortium name="The Broad Institute Genomics Platform"/>
            <consortium name="The Broad Institute Genome Sequencing Center for Infectious Disease"/>
            <person name="Wu L."/>
            <person name="Ma J."/>
        </authorList>
    </citation>
    <scope>NUCLEOTIDE SEQUENCE [LARGE SCALE GENOMIC DNA]</scope>
    <source>
        <strain evidence="9">CCUG 46385</strain>
    </source>
</reference>
<evidence type="ECO:0000259" key="7">
    <source>
        <dbReference type="PROSITE" id="PS51705"/>
    </source>
</evidence>
<dbReference type="SUPFAM" id="SSF52540">
    <property type="entry name" value="P-loop containing nucleoside triphosphate hydrolases"/>
    <property type="match status" value="1"/>
</dbReference>
<dbReference type="HAMAP" id="MF_00900">
    <property type="entry name" value="GTPase_HflX"/>
    <property type="match status" value="1"/>
</dbReference>
<dbReference type="InterPro" id="IPR006073">
    <property type="entry name" value="GTP-bd"/>
</dbReference>
<keyword evidence="9" id="KW-1185">Reference proteome</keyword>
<evidence type="ECO:0000313" key="8">
    <source>
        <dbReference type="EMBL" id="MFC4804462.1"/>
    </source>
</evidence>
<keyword evidence="4 5" id="KW-0342">GTP-binding</keyword>
<evidence type="ECO:0000256" key="4">
    <source>
        <dbReference type="ARBA" id="ARBA00023134"/>
    </source>
</evidence>
<evidence type="ECO:0000256" key="6">
    <source>
        <dbReference type="SAM" id="Coils"/>
    </source>
</evidence>
<dbReference type="InterPro" id="IPR016496">
    <property type="entry name" value="GTPase_HflX"/>
</dbReference>
<dbReference type="CDD" id="cd01878">
    <property type="entry name" value="HflX"/>
    <property type="match status" value="1"/>
</dbReference>
<keyword evidence="1" id="KW-0479">Metal-binding</keyword>
<name>A0ABV9QJB7_9FIRM</name>
<dbReference type="InterPro" id="IPR030394">
    <property type="entry name" value="G_HFLX_dom"/>
</dbReference>
<keyword evidence="2 5" id="KW-0547">Nucleotide-binding</keyword>
<dbReference type="InterPro" id="IPR042108">
    <property type="entry name" value="GTPase_HflX_N_sf"/>
</dbReference>
<evidence type="ECO:0000256" key="3">
    <source>
        <dbReference type="ARBA" id="ARBA00022842"/>
    </source>
</evidence>
<keyword evidence="5" id="KW-0963">Cytoplasm</keyword>
<dbReference type="InterPro" id="IPR032305">
    <property type="entry name" value="GTP-bd_M"/>
</dbReference>
<dbReference type="NCBIfam" id="TIGR03156">
    <property type="entry name" value="GTP_HflX"/>
    <property type="match status" value="1"/>
</dbReference>
<sequence length="428" mass="48785">METTQNKVEYKAILVGSDFGTSNRIYTRFEDVMKELEELAQAAEVRVVGILTQARESIDVRYYIGKGKVAELKEFVETVEANLVIFQNELSGSQLRNLEEALGTTVIDRTMLILDIFAKRASTAEGKLQVELAQLKYKLPRLIHGSSHLSRTGAGIGSRGPGEKKLETDKRRIRRKIFEIEQELKEVRQNRDVQRKSRIKNRIPIVALAGYTNAGKSTLCNRLMREHQDYSRDKEVFVKDMLFATLDTALRKAKLPNGNEFLLTDTVGFVSELPHDLVNAFHSTLEEVTYADLILHVVDVSNEKYDLQINTTEQVFEKLGATNIPTVTVFNKIDLANDDFIISNANNKIAVSAKTGYHIEELLQKIQDIISNNIEVDLLIPYDKGSILNVLHNKYNIMEESYEEGGTRIKLLIDDIDYEKYKDYLLKY</sequence>
<dbReference type="Proteomes" id="UP001595916">
    <property type="component" value="Unassembled WGS sequence"/>
</dbReference>
<evidence type="ECO:0000256" key="2">
    <source>
        <dbReference type="ARBA" id="ARBA00022741"/>
    </source>
</evidence>
<feature type="domain" description="Hflx-type G" evidence="7">
    <location>
        <begin position="204"/>
        <end position="374"/>
    </location>
</feature>
<dbReference type="Gene3D" id="6.10.250.2860">
    <property type="match status" value="1"/>
</dbReference>
<dbReference type="PANTHER" id="PTHR10229:SF0">
    <property type="entry name" value="GTP-BINDING PROTEIN 6-RELATED"/>
    <property type="match status" value="1"/>
</dbReference>
<dbReference type="Pfam" id="PF01926">
    <property type="entry name" value="MMR_HSR1"/>
    <property type="match status" value="1"/>
</dbReference>
<evidence type="ECO:0000313" key="9">
    <source>
        <dbReference type="Proteomes" id="UP001595916"/>
    </source>
</evidence>
<dbReference type="Pfam" id="PF13167">
    <property type="entry name" value="GTP-bdg_N"/>
    <property type="match status" value="1"/>
</dbReference>
<dbReference type="PROSITE" id="PS51705">
    <property type="entry name" value="G_HFLX"/>
    <property type="match status" value="1"/>
</dbReference>